<reference evidence="1" key="1">
    <citation type="submission" date="2018-11" db="EMBL/GenBank/DDBJ databases">
        <authorList>
            <consortium name="Pathogen Informatics"/>
        </authorList>
    </citation>
    <scope>NUCLEOTIDE SEQUENCE</scope>
</reference>
<protein>
    <submittedName>
        <fullName evidence="1">Uncharacterized protein</fullName>
    </submittedName>
</protein>
<name>A0A3S5AJF0_9PLAT</name>
<gene>
    <name evidence="1" type="ORF">PXEA_LOCUS18742</name>
</gene>
<keyword evidence="2" id="KW-1185">Reference proteome</keyword>
<sequence length="108" mass="11842">MTGVESHGLSEITLLQHRLSSLSDRMDHKVESSTPLAINTLCQSSRPASCCSFALDHPSPLSINEFSWQHQQQQQPYSNSLKCSSASSGNQIRSTEVSFYNFGHSSPG</sequence>
<evidence type="ECO:0000313" key="2">
    <source>
        <dbReference type="Proteomes" id="UP000784294"/>
    </source>
</evidence>
<dbReference type="AlphaFoldDB" id="A0A3S5AJF0"/>
<proteinExistence type="predicted"/>
<comment type="caution">
    <text evidence="1">The sequence shown here is derived from an EMBL/GenBank/DDBJ whole genome shotgun (WGS) entry which is preliminary data.</text>
</comment>
<evidence type="ECO:0000313" key="1">
    <source>
        <dbReference type="EMBL" id="VEL25302.1"/>
    </source>
</evidence>
<dbReference type="Proteomes" id="UP000784294">
    <property type="component" value="Unassembled WGS sequence"/>
</dbReference>
<dbReference type="EMBL" id="CAAALY010072881">
    <property type="protein sequence ID" value="VEL25302.1"/>
    <property type="molecule type" value="Genomic_DNA"/>
</dbReference>
<accession>A0A3S5AJF0</accession>
<organism evidence="1 2">
    <name type="scientific">Protopolystoma xenopodis</name>
    <dbReference type="NCBI Taxonomy" id="117903"/>
    <lineage>
        <taxon>Eukaryota</taxon>
        <taxon>Metazoa</taxon>
        <taxon>Spiralia</taxon>
        <taxon>Lophotrochozoa</taxon>
        <taxon>Platyhelminthes</taxon>
        <taxon>Monogenea</taxon>
        <taxon>Polyopisthocotylea</taxon>
        <taxon>Polystomatidea</taxon>
        <taxon>Polystomatidae</taxon>
        <taxon>Protopolystoma</taxon>
    </lineage>
</organism>